<dbReference type="AlphaFoldDB" id="A0A285B0V1"/>
<protein>
    <submittedName>
        <fullName evidence="1">Uncharacterized protein</fullName>
    </submittedName>
</protein>
<organism evidence="1 2">
    <name type="scientific">Klebsiella grimontii</name>
    <dbReference type="NCBI Taxonomy" id="2058152"/>
    <lineage>
        <taxon>Bacteria</taxon>
        <taxon>Pseudomonadati</taxon>
        <taxon>Pseudomonadota</taxon>
        <taxon>Gammaproteobacteria</taxon>
        <taxon>Enterobacterales</taxon>
        <taxon>Enterobacteriaceae</taxon>
        <taxon>Klebsiella/Raoultella group</taxon>
        <taxon>Klebsiella</taxon>
    </lineage>
</organism>
<proteinExistence type="predicted"/>
<evidence type="ECO:0000313" key="2">
    <source>
        <dbReference type="Proteomes" id="UP000220639"/>
    </source>
</evidence>
<gene>
    <name evidence="1" type="ORF">KOSB73_220708</name>
</gene>
<sequence length="33" mass="3793">MLILSKCNDKSNKKKIYGVNLIKKICELRGIID</sequence>
<name>A0A285B0V1_9ENTR</name>
<dbReference type="Proteomes" id="UP000220639">
    <property type="component" value="Unassembled WGS sequence"/>
</dbReference>
<accession>A0A285B0V1</accession>
<evidence type="ECO:0000313" key="1">
    <source>
        <dbReference type="EMBL" id="SNU34589.1"/>
    </source>
</evidence>
<dbReference type="EMBL" id="FZTC01000015">
    <property type="protein sequence ID" value="SNU34589.1"/>
    <property type="molecule type" value="Genomic_DNA"/>
</dbReference>
<reference evidence="2" key="1">
    <citation type="submission" date="2017-08" db="EMBL/GenBank/DDBJ databases">
        <authorList>
            <person name="Brisse S."/>
        </authorList>
    </citation>
    <scope>NUCLEOTIDE SEQUENCE [LARGE SCALE GENOMIC DNA]</scope>
    <source>
        <strain evidence="2">06D021</strain>
    </source>
</reference>